<dbReference type="InterPro" id="IPR036638">
    <property type="entry name" value="HLH_DNA-bd_sf"/>
</dbReference>
<dbReference type="SUPFAM" id="SSF47459">
    <property type="entry name" value="HLH, helix-loop-helix DNA-binding domain"/>
    <property type="match status" value="1"/>
</dbReference>
<feature type="compositionally biased region" description="Low complexity" evidence="1">
    <location>
        <begin position="269"/>
        <end position="279"/>
    </location>
</feature>
<feature type="domain" description="BHLH" evidence="2">
    <location>
        <begin position="507"/>
        <end position="610"/>
    </location>
</feature>
<accession>A0A261Y8B7</accession>
<dbReference type="InterPro" id="IPR011598">
    <property type="entry name" value="bHLH_dom"/>
</dbReference>
<keyword evidence="4" id="KW-1185">Reference proteome</keyword>
<feature type="region of interest" description="Disordered" evidence="1">
    <location>
        <begin position="557"/>
        <end position="584"/>
    </location>
</feature>
<feature type="compositionally biased region" description="Polar residues" evidence="1">
    <location>
        <begin position="42"/>
        <end position="62"/>
    </location>
</feature>
<gene>
    <name evidence="3" type="ORF">BZG36_00123</name>
</gene>
<proteinExistence type="predicted"/>
<feature type="compositionally biased region" description="Basic and acidic residues" evidence="1">
    <location>
        <begin position="29"/>
        <end position="41"/>
    </location>
</feature>
<dbReference type="SMART" id="SM00353">
    <property type="entry name" value="HLH"/>
    <property type="match status" value="1"/>
</dbReference>
<feature type="compositionally biased region" description="Low complexity" evidence="1">
    <location>
        <begin position="347"/>
        <end position="369"/>
    </location>
</feature>
<dbReference type="GO" id="GO:0046983">
    <property type="term" value="F:protein dimerization activity"/>
    <property type="evidence" value="ECO:0007669"/>
    <property type="project" value="InterPro"/>
</dbReference>
<dbReference type="AlphaFoldDB" id="A0A261Y8B7"/>
<dbReference type="PROSITE" id="PS50888">
    <property type="entry name" value="BHLH"/>
    <property type="match status" value="1"/>
</dbReference>
<evidence type="ECO:0000313" key="4">
    <source>
        <dbReference type="Proteomes" id="UP000242875"/>
    </source>
</evidence>
<evidence type="ECO:0000259" key="2">
    <source>
        <dbReference type="PROSITE" id="PS50888"/>
    </source>
</evidence>
<reference evidence="3 4" key="1">
    <citation type="journal article" date="2017" name="Mycologia">
        <title>Bifiguratus adelaidae, gen. et sp. nov., a new member of Mucoromycotina in endophytic and soil-dwelling habitats.</title>
        <authorList>
            <person name="Torres-Cruz T.J."/>
            <person name="Billingsley Tobias T.L."/>
            <person name="Almatruk M."/>
            <person name="Hesse C."/>
            <person name="Kuske C.R."/>
            <person name="Desiro A."/>
            <person name="Benucci G.M."/>
            <person name="Bonito G."/>
            <person name="Stajich J.E."/>
            <person name="Dunlap C."/>
            <person name="Arnold A.E."/>
            <person name="Porras-Alfaro A."/>
        </authorList>
    </citation>
    <scope>NUCLEOTIDE SEQUENCE [LARGE SCALE GENOMIC DNA]</scope>
    <source>
        <strain evidence="3 4">AZ0501</strain>
    </source>
</reference>
<feature type="compositionally biased region" description="Low complexity" evidence="1">
    <location>
        <begin position="561"/>
        <end position="579"/>
    </location>
</feature>
<comment type="caution">
    <text evidence="3">The sequence shown here is derived from an EMBL/GenBank/DDBJ whole genome shotgun (WGS) entry which is preliminary data.</text>
</comment>
<feature type="compositionally biased region" description="Polar residues" evidence="1">
    <location>
        <begin position="77"/>
        <end position="88"/>
    </location>
</feature>
<feature type="compositionally biased region" description="Polar residues" evidence="1">
    <location>
        <begin position="191"/>
        <end position="200"/>
    </location>
</feature>
<dbReference type="Proteomes" id="UP000242875">
    <property type="component" value="Unassembled WGS sequence"/>
</dbReference>
<feature type="compositionally biased region" description="Low complexity" evidence="1">
    <location>
        <begin position="212"/>
        <end position="224"/>
    </location>
</feature>
<feature type="region of interest" description="Disordered" evidence="1">
    <location>
        <begin position="27"/>
        <end position="88"/>
    </location>
</feature>
<dbReference type="Gene3D" id="4.10.280.10">
    <property type="entry name" value="Helix-loop-helix DNA-binding domain"/>
    <property type="match status" value="1"/>
</dbReference>
<dbReference type="OrthoDB" id="5344169at2759"/>
<feature type="region of interest" description="Disordered" evidence="1">
    <location>
        <begin position="191"/>
        <end position="451"/>
    </location>
</feature>
<evidence type="ECO:0000313" key="3">
    <source>
        <dbReference type="EMBL" id="OZJ06818.1"/>
    </source>
</evidence>
<dbReference type="EMBL" id="MVBO01000001">
    <property type="protein sequence ID" value="OZJ06818.1"/>
    <property type="molecule type" value="Genomic_DNA"/>
</dbReference>
<name>A0A261Y8B7_9FUNG</name>
<evidence type="ECO:0000256" key="1">
    <source>
        <dbReference type="SAM" id="MobiDB-lite"/>
    </source>
</evidence>
<organism evidence="3 4">
    <name type="scientific">Bifiguratus adelaidae</name>
    <dbReference type="NCBI Taxonomy" id="1938954"/>
    <lineage>
        <taxon>Eukaryota</taxon>
        <taxon>Fungi</taxon>
        <taxon>Fungi incertae sedis</taxon>
        <taxon>Mucoromycota</taxon>
        <taxon>Mucoromycotina</taxon>
        <taxon>Endogonomycetes</taxon>
        <taxon>Endogonales</taxon>
        <taxon>Endogonales incertae sedis</taxon>
        <taxon>Bifiguratus</taxon>
    </lineage>
</organism>
<feature type="compositionally biased region" description="Polar residues" evidence="1">
    <location>
        <begin position="255"/>
        <end position="267"/>
    </location>
</feature>
<feature type="compositionally biased region" description="Polar residues" evidence="1">
    <location>
        <begin position="237"/>
        <end position="246"/>
    </location>
</feature>
<protein>
    <recommendedName>
        <fullName evidence="2">BHLH domain-containing protein</fullName>
    </recommendedName>
</protein>
<sequence>MSEYNLESMEGMENFDFLFNNDNTLVGHDSQKLEHSGEHGKQQSSYGFEQHSNSGMDESGQSFPVDDIGMPMLTPDASDSSRTDSNNLHAANPEYAYMSPLQMAFHQSVEGDLLQQGQNMQSMSNAEYEEEYFFTPLISPAITPQFNMNHNESGMMPNDGMNFSPLTSPALVPHSPRMFATTQMNMHVPQSYNSMSSQSHHTMHANGPPTSPVTTNSTNNASRATRSKPTKKGVMTPNASPYQQPVSKGRRKMTLHQQALQYPNLQPGSVAPAASSSVMMPPPAHAPAPINTHLSSKRADDMDHSPVTTMPPPSSLPPSFSIDRQRADNQGSGISPATPASLMNLRSGNSPNPASNGASPNSPHSNPSPTAMSNSADTVTPLPEPMIPMKSGKTSSRKRSSAPGVSPALLPSLPITSPGLGPMASPRVEPRAMTSPRALRPSAMSSSPRTLKPLISPSLKPLLPGNPSLNDAAQILASKSNYQNLREGKAQSLGISYPSNIHSGIEIRKTAHKAAEQKRRDSLKQNFESLRAEILEAAVALCKRREKERLGVCGDVDSAVESDTSNGSSDSNGESKSNDTLPTLNDIEKEVKQMSKVLLLRHSYDYILRLKCERAQRDARIDSLLKEIRNLRAKCGLAELTPEALGTLGVPEVDEKDPKGRMLELIGKASAGEDGEDDMDD</sequence>